<evidence type="ECO:0000313" key="4">
    <source>
        <dbReference type="Proteomes" id="UP000286931"/>
    </source>
</evidence>
<organism evidence="3 4">
    <name type="scientific">Embleya hyalina</name>
    <dbReference type="NCBI Taxonomy" id="516124"/>
    <lineage>
        <taxon>Bacteria</taxon>
        <taxon>Bacillati</taxon>
        <taxon>Actinomycetota</taxon>
        <taxon>Actinomycetes</taxon>
        <taxon>Kitasatosporales</taxon>
        <taxon>Streptomycetaceae</taxon>
        <taxon>Embleya</taxon>
    </lineage>
</organism>
<feature type="transmembrane region" description="Helical" evidence="2">
    <location>
        <begin position="62"/>
        <end position="79"/>
    </location>
</feature>
<evidence type="ECO:0000313" key="3">
    <source>
        <dbReference type="EMBL" id="GCD97794.1"/>
    </source>
</evidence>
<feature type="compositionally biased region" description="Polar residues" evidence="1">
    <location>
        <begin position="127"/>
        <end position="139"/>
    </location>
</feature>
<keyword evidence="2" id="KW-0472">Membrane</keyword>
<feature type="compositionally biased region" description="Basic and acidic residues" evidence="1">
    <location>
        <begin position="12"/>
        <end position="22"/>
    </location>
</feature>
<evidence type="ECO:0000256" key="1">
    <source>
        <dbReference type="SAM" id="MobiDB-lite"/>
    </source>
</evidence>
<dbReference type="AlphaFoldDB" id="A0A401YT78"/>
<dbReference type="EMBL" id="BIFH01000025">
    <property type="protein sequence ID" value="GCD97794.1"/>
    <property type="molecule type" value="Genomic_DNA"/>
</dbReference>
<dbReference type="RefSeq" id="WP_126639745.1">
    <property type="nucleotide sequence ID" value="NZ_BIFH01000025.1"/>
</dbReference>
<reference evidence="3 4" key="1">
    <citation type="submission" date="2018-12" db="EMBL/GenBank/DDBJ databases">
        <title>Draft genome sequence of Embleya hyalina NBRC 13850T.</title>
        <authorList>
            <person name="Komaki H."/>
            <person name="Hosoyama A."/>
            <person name="Kimura A."/>
            <person name="Ichikawa N."/>
            <person name="Tamura T."/>
        </authorList>
    </citation>
    <scope>NUCLEOTIDE SEQUENCE [LARGE SCALE GENOMIC DNA]</scope>
    <source>
        <strain evidence="3 4">NBRC 13850</strain>
    </source>
</reference>
<feature type="region of interest" description="Disordered" evidence="1">
    <location>
        <begin position="1"/>
        <end position="22"/>
    </location>
</feature>
<name>A0A401YT78_9ACTN</name>
<sequence length="272" mass="29654">MGETSGVPGGTNERRASSERHEQTVLTEYLGALAVRTEAAVRPRPAASARRRGRQRRLRRRIALGVAAAIVIVVSVLGVRSTDLGGALRGGPATSGPLTSRQLPPELAPWRLTHTSRNYKEFINVTSRQPTGTSTSQAPFTGDPCDDTRAIRGIRPAGIRHARMFRYSSETSPTASFSEIVVSFDDRAEALRVANGLYVWTDLCGMRSRIDQGGIVDVSLWRQGLGERVELSAIARRDSTVVFLLYTADARWQPQLPPAVAYAALARSSEAW</sequence>
<gene>
    <name evidence="3" type="ORF">EHYA_05490</name>
</gene>
<keyword evidence="4" id="KW-1185">Reference proteome</keyword>
<accession>A0A401YT78</accession>
<protein>
    <submittedName>
        <fullName evidence="3">Uncharacterized protein</fullName>
    </submittedName>
</protein>
<keyword evidence="2" id="KW-0812">Transmembrane</keyword>
<proteinExistence type="predicted"/>
<keyword evidence="2" id="KW-1133">Transmembrane helix</keyword>
<dbReference type="Proteomes" id="UP000286931">
    <property type="component" value="Unassembled WGS sequence"/>
</dbReference>
<comment type="caution">
    <text evidence="3">The sequence shown here is derived from an EMBL/GenBank/DDBJ whole genome shotgun (WGS) entry which is preliminary data.</text>
</comment>
<feature type="region of interest" description="Disordered" evidence="1">
    <location>
        <begin position="127"/>
        <end position="147"/>
    </location>
</feature>
<evidence type="ECO:0000256" key="2">
    <source>
        <dbReference type="SAM" id="Phobius"/>
    </source>
</evidence>